<gene>
    <name evidence="1" type="ORF">PR048_014802</name>
</gene>
<evidence type="ECO:0000313" key="2">
    <source>
        <dbReference type="Proteomes" id="UP001159363"/>
    </source>
</evidence>
<organism evidence="1 2">
    <name type="scientific">Dryococelus australis</name>
    <dbReference type="NCBI Taxonomy" id="614101"/>
    <lineage>
        <taxon>Eukaryota</taxon>
        <taxon>Metazoa</taxon>
        <taxon>Ecdysozoa</taxon>
        <taxon>Arthropoda</taxon>
        <taxon>Hexapoda</taxon>
        <taxon>Insecta</taxon>
        <taxon>Pterygota</taxon>
        <taxon>Neoptera</taxon>
        <taxon>Polyneoptera</taxon>
        <taxon>Phasmatodea</taxon>
        <taxon>Verophasmatodea</taxon>
        <taxon>Anareolatae</taxon>
        <taxon>Phasmatidae</taxon>
        <taxon>Eurycanthinae</taxon>
        <taxon>Dryococelus</taxon>
    </lineage>
</organism>
<accession>A0ABQ9HF71</accession>
<dbReference type="Proteomes" id="UP001159363">
    <property type="component" value="Chromosome 4"/>
</dbReference>
<protein>
    <submittedName>
        <fullName evidence="1">Uncharacterized protein</fullName>
    </submittedName>
</protein>
<reference evidence="1 2" key="1">
    <citation type="submission" date="2023-02" db="EMBL/GenBank/DDBJ databases">
        <title>LHISI_Scaffold_Assembly.</title>
        <authorList>
            <person name="Stuart O.P."/>
            <person name="Cleave R."/>
            <person name="Magrath M.J.L."/>
            <person name="Mikheyev A.S."/>
        </authorList>
    </citation>
    <scope>NUCLEOTIDE SEQUENCE [LARGE SCALE GENOMIC DNA]</scope>
    <source>
        <strain evidence="1">Daus_M_001</strain>
        <tissue evidence="1">Leg muscle</tissue>
    </source>
</reference>
<evidence type="ECO:0000313" key="1">
    <source>
        <dbReference type="EMBL" id="KAJ8882963.1"/>
    </source>
</evidence>
<dbReference type="EMBL" id="JARBHB010000005">
    <property type="protein sequence ID" value="KAJ8882963.1"/>
    <property type="molecule type" value="Genomic_DNA"/>
</dbReference>
<comment type="caution">
    <text evidence="1">The sequence shown here is derived from an EMBL/GenBank/DDBJ whole genome shotgun (WGS) entry which is preliminary data.</text>
</comment>
<sequence length="375" mass="42427">MQLLRKLCASSLHPEFAAFDYTRRLPDIGEPGSISDMAPTGFSHVGIGLDYATAQRVFSGFPVPRTLRSGAAPYSPRFTLIGSQDLAVKSRSTLCSPLHNTLCKMMDMVLILCTVSSAAAQTTRLDDNAISTTGNTQEELAAQAIRTIYFTVLQYYKDIKTIDDVEKDNLMIALPTEFGNNMTLDANDMFSGFDSTDEKLSQFIKLIILMDTLEEALSMTKIYRNITTAYIGLGAVYEVSKPENYLNNSPLLHITDPHIFSLYCVAQFREGFPLQDLCDSVMWWINEAGIILRNRRYYLEKNNVQVQQQSKVDDDAKPLRLESLQLYFYILLLLCVYFTQSVDEIRAKWPMRVKWRSTVSALGSAAVWWRGFEKA</sequence>
<keyword evidence="2" id="KW-1185">Reference proteome</keyword>
<proteinExistence type="predicted"/>
<name>A0ABQ9HF71_9NEOP</name>